<reference evidence="2" key="1">
    <citation type="journal article" date="2019" name="Int. J. Syst. Evol. Microbiol.">
        <title>The Global Catalogue of Microorganisms (GCM) 10K type strain sequencing project: providing services to taxonomists for standard genome sequencing and annotation.</title>
        <authorList>
            <consortium name="The Broad Institute Genomics Platform"/>
            <consortium name="The Broad Institute Genome Sequencing Center for Infectious Disease"/>
            <person name="Wu L."/>
            <person name="Ma J."/>
        </authorList>
    </citation>
    <scope>NUCLEOTIDE SEQUENCE [LARGE SCALE GENOMIC DNA]</scope>
    <source>
        <strain evidence="2">CCUG 73951</strain>
    </source>
</reference>
<comment type="caution">
    <text evidence="1">The sequence shown here is derived from an EMBL/GenBank/DDBJ whole genome shotgun (WGS) entry which is preliminary data.</text>
</comment>
<dbReference type="InterPro" id="IPR036173">
    <property type="entry name" value="G39-like_N_sf"/>
</dbReference>
<evidence type="ECO:0000313" key="1">
    <source>
        <dbReference type="EMBL" id="MFC7319264.1"/>
    </source>
</evidence>
<dbReference type="RefSeq" id="WP_289216036.1">
    <property type="nucleotide sequence ID" value="NZ_JAPVRC010000005.1"/>
</dbReference>
<keyword evidence="2" id="KW-1185">Reference proteome</keyword>
<protein>
    <recommendedName>
        <fullName evidence="3">Replicative helicase inhibitor G39P N-terminal domain-containing protein</fullName>
    </recommendedName>
</protein>
<evidence type="ECO:0000313" key="2">
    <source>
        <dbReference type="Proteomes" id="UP001596494"/>
    </source>
</evidence>
<dbReference type="Proteomes" id="UP001596494">
    <property type="component" value="Unassembled WGS sequence"/>
</dbReference>
<dbReference type="SUPFAM" id="SSF89064">
    <property type="entry name" value="Replisome organizer (g39p helicase loader/inhibitor protein)"/>
    <property type="match status" value="1"/>
</dbReference>
<sequence length="108" mass="12796">MTYEEAVEVLETMEELYPGKFKLTKRRVHFLIPRLEEMEFDGVMGKLFNHASAYPFPPTIADIAHHLPEQNENLEQVKQWEEEAAKVPEEVKQRFEEMFEELVRKVSS</sequence>
<dbReference type="EMBL" id="JBHTBY010000001">
    <property type="protein sequence ID" value="MFC7319264.1"/>
    <property type="molecule type" value="Genomic_DNA"/>
</dbReference>
<proteinExistence type="predicted"/>
<evidence type="ECO:0008006" key="3">
    <source>
        <dbReference type="Google" id="ProtNLM"/>
    </source>
</evidence>
<organism evidence="1 2">
    <name type="scientific">Halobacillus campisalis</name>
    <dbReference type="NCBI Taxonomy" id="435909"/>
    <lineage>
        <taxon>Bacteria</taxon>
        <taxon>Bacillati</taxon>
        <taxon>Bacillota</taxon>
        <taxon>Bacilli</taxon>
        <taxon>Bacillales</taxon>
        <taxon>Bacillaceae</taxon>
        <taxon>Halobacillus</taxon>
    </lineage>
</organism>
<accession>A0ABW2JY74</accession>
<name>A0ABW2JY74_9BACI</name>
<dbReference type="Gene3D" id="1.10.8.200">
    <property type="entry name" value="Replisome organizer (g39p helicase loader/inhibitor protein)"/>
    <property type="match status" value="1"/>
</dbReference>
<gene>
    <name evidence="1" type="ORF">ACFQMN_00020</name>
</gene>